<feature type="domain" description="F-box" evidence="2">
    <location>
        <begin position="19"/>
        <end position="65"/>
    </location>
</feature>
<dbReference type="InterPro" id="IPR001810">
    <property type="entry name" value="F-box_dom"/>
</dbReference>
<evidence type="ECO:0000256" key="1">
    <source>
        <dbReference type="SAM" id="MobiDB-lite"/>
    </source>
</evidence>
<evidence type="ECO:0000313" key="3">
    <source>
        <dbReference type="EMBL" id="CAH8302981.1"/>
    </source>
</evidence>
<dbReference type="SMART" id="SM00256">
    <property type="entry name" value="FBOX"/>
    <property type="match status" value="1"/>
</dbReference>
<dbReference type="InterPro" id="IPR050354">
    <property type="entry name" value="F-box/kelch-repeat_ARATH"/>
</dbReference>
<gene>
    <name evidence="3" type="ORF">ERUC_LOCUS3310</name>
</gene>
<dbReference type="InterPro" id="IPR015915">
    <property type="entry name" value="Kelch-typ_b-propeller"/>
</dbReference>
<dbReference type="SUPFAM" id="SSF117281">
    <property type="entry name" value="Kelch motif"/>
    <property type="match status" value="1"/>
</dbReference>
<dbReference type="Pfam" id="PF25210">
    <property type="entry name" value="Kelch_FKB95"/>
    <property type="match status" value="1"/>
</dbReference>
<dbReference type="AlphaFoldDB" id="A0ABC8IVF8"/>
<dbReference type="SUPFAM" id="SSF81383">
    <property type="entry name" value="F-box domain"/>
    <property type="match status" value="1"/>
</dbReference>
<protein>
    <recommendedName>
        <fullName evidence="2">F-box domain-containing protein</fullName>
    </recommendedName>
</protein>
<proteinExistence type="predicted"/>
<dbReference type="Proteomes" id="UP001642260">
    <property type="component" value="Unassembled WGS sequence"/>
</dbReference>
<dbReference type="InterPro" id="IPR006652">
    <property type="entry name" value="Kelch_1"/>
</dbReference>
<dbReference type="InterPro" id="IPR036047">
    <property type="entry name" value="F-box-like_dom_sf"/>
</dbReference>
<dbReference type="EMBL" id="CAKOAT010057711">
    <property type="protein sequence ID" value="CAH8302981.1"/>
    <property type="molecule type" value="Genomic_DNA"/>
</dbReference>
<dbReference type="PROSITE" id="PS50181">
    <property type="entry name" value="FBOX"/>
    <property type="match status" value="1"/>
</dbReference>
<comment type="caution">
    <text evidence="3">The sequence shown here is derived from an EMBL/GenBank/DDBJ whole genome shotgun (WGS) entry which is preliminary data.</text>
</comment>
<name>A0ABC8IVF8_ERUVS</name>
<evidence type="ECO:0000259" key="2">
    <source>
        <dbReference type="PROSITE" id="PS50181"/>
    </source>
</evidence>
<dbReference type="InterPro" id="IPR057499">
    <property type="entry name" value="Kelch_FKB95"/>
</dbReference>
<dbReference type="PANTHER" id="PTHR24414">
    <property type="entry name" value="F-BOX/KELCH-REPEAT PROTEIN SKIP4"/>
    <property type="match status" value="1"/>
</dbReference>
<evidence type="ECO:0000313" key="4">
    <source>
        <dbReference type="Proteomes" id="UP001642260"/>
    </source>
</evidence>
<organism evidence="3 4">
    <name type="scientific">Eruca vesicaria subsp. sativa</name>
    <name type="common">Garden rocket</name>
    <name type="synonym">Eruca sativa</name>
    <dbReference type="NCBI Taxonomy" id="29727"/>
    <lineage>
        <taxon>Eukaryota</taxon>
        <taxon>Viridiplantae</taxon>
        <taxon>Streptophyta</taxon>
        <taxon>Embryophyta</taxon>
        <taxon>Tracheophyta</taxon>
        <taxon>Spermatophyta</taxon>
        <taxon>Magnoliopsida</taxon>
        <taxon>eudicotyledons</taxon>
        <taxon>Gunneridae</taxon>
        <taxon>Pentapetalae</taxon>
        <taxon>rosids</taxon>
        <taxon>malvids</taxon>
        <taxon>Brassicales</taxon>
        <taxon>Brassicaceae</taxon>
        <taxon>Brassiceae</taxon>
        <taxon>Eruca</taxon>
    </lineage>
</organism>
<dbReference type="Gene3D" id="1.20.1280.50">
    <property type="match status" value="1"/>
</dbReference>
<dbReference type="PANTHER" id="PTHR24414:SF125">
    <property type="entry name" value="F-BOX DOMAIN-CONTAINING PROTEIN"/>
    <property type="match status" value="1"/>
</dbReference>
<dbReference type="SMART" id="SM00612">
    <property type="entry name" value="Kelch"/>
    <property type="match status" value="1"/>
</dbReference>
<reference evidence="3 4" key="1">
    <citation type="submission" date="2022-03" db="EMBL/GenBank/DDBJ databases">
        <authorList>
            <person name="Macdonald S."/>
            <person name="Ahmed S."/>
            <person name="Newling K."/>
        </authorList>
    </citation>
    <scope>NUCLEOTIDE SEQUENCE [LARGE SCALE GENOMIC DNA]</scope>
</reference>
<keyword evidence="4" id="KW-1185">Reference proteome</keyword>
<dbReference type="Pfam" id="PF00646">
    <property type="entry name" value="F-box"/>
    <property type="match status" value="1"/>
</dbReference>
<feature type="region of interest" description="Disordered" evidence="1">
    <location>
        <begin position="1"/>
        <end position="24"/>
    </location>
</feature>
<dbReference type="Gene3D" id="2.120.10.80">
    <property type="entry name" value="Kelch-type beta propeller"/>
    <property type="match status" value="1"/>
</dbReference>
<dbReference type="CDD" id="cd22152">
    <property type="entry name" value="F-box_AtAFR-like"/>
    <property type="match status" value="1"/>
</dbReference>
<sequence length="384" mass="44216">MISYEVEPTKKKKTVPEPPSSFSSLPDELTENILARVSRWKYASLSLVSKRFHSLLSSKEIYKTRSQIGAQETCVYVWLKLPDHSCVRWFSLMCKRDSSGMLVVPIPSSSTYSYPHRSHIEIVGSDIYVIGGYYKKPSSSVRIMDCQSHTWRDGPNMNVARESPHTVLLDEKIYVMGGCDIDEYYANWIEVFDVQTQSWAAFPGPGVDELCNDLRKNRVFYKVNVFQEKLYLETDDKAYNYEPKNGTWKVVRKRSNVISDHIQVSCEMGNVIYCCTNSRHFIWSASDIERREWRVIKGLEELRDHIRGLNTGEIGLVGCGGQLLAMWDPYPISRIKRRNKIWYAKISLESRRNGLEVWGNVECVDMLTFPVESYECFGCVAASV</sequence>
<accession>A0ABC8IVF8</accession>